<dbReference type="InterPro" id="IPR016087">
    <property type="entry name" value="Chalcone_isomerase"/>
</dbReference>
<dbReference type="Gene3D" id="3.50.70.10">
    <property type="match status" value="1"/>
</dbReference>
<evidence type="ECO:0000313" key="2">
    <source>
        <dbReference type="EMBL" id="EED86215.1"/>
    </source>
</evidence>
<dbReference type="GeneID" id="7446073"/>
<evidence type="ECO:0000259" key="1">
    <source>
        <dbReference type="Pfam" id="PF16036"/>
    </source>
</evidence>
<dbReference type="SUPFAM" id="SSF54626">
    <property type="entry name" value="Chalcone isomerase"/>
    <property type="match status" value="1"/>
</dbReference>
<proteinExistence type="predicted"/>
<dbReference type="InterPro" id="IPR036298">
    <property type="entry name" value="Chalcone_isomerase_sf"/>
</dbReference>
<dbReference type="EMBL" id="DS999444">
    <property type="protein sequence ID" value="EED86215.1"/>
    <property type="molecule type" value="Genomic_DNA"/>
</dbReference>
<dbReference type="Proteomes" id="UP000001449">
    <property type="component" value="Unassembled WGS sequence"/>
</dbReference>
<name>B8LEL6_THAPS</name>
<feature type="domain" description="Chalcone isomerase" evidence="1">
    <location>
        <begin position="101"/>
        <end position="245"/>
    </location>
</feature>
<dbReference type="Pfam" id="PF16036">
    <property type="entry name" value="Chalcone_3"/>
    <property type="match status" value="1"/>
</dbReference>
<dbReference type="AlphaFoldDB" id="B8LEL6"/>
<dbReference type="GO" id="GO:0016872">
    <property type="term" value="F:intramolecular lyase activity"/>
    <property type="evidence" value="ECO:0007669"/>
    <property type="project" value="InterPro"/>
</dbReference>
<reference evidence="2 3" key="2">
    <citation type="journal article" date="2008" name="Nature">
        <title>The Phaeodactylum genome reveals the evolutionary history of diatom genomes.</title>
        <authorList>
            <person name="Bowler C."/>
            <person name="Allen A.E."/>
            <person name="Badger J.H."/>
            <person name="Grimwood J."/>
            <person name="Jabbari K."/>
            <person name="Kuo A."/>
            <person name="Maheswari U."/>
            <person name="Martens C."/>
            <person name="Maumus F."/>
            <person name="Otillar R.P."/>
            <person name="Rayko E."/>
            <person name="Salamov A."/>
            <person name="Vandepoele K."/>
            <person name="Beszteri B."/>
            <person name="Gruber A."/>
            <person name="Heijde M."/>
            <person name="Katinka M."/>
            <person name="Mock T."/>
            <person name="Valentin K."/>
            <person name="Verret F."/>
            <person name="Berges J.A."/>
            <person name="Brownlee C."/>
            <person name="Cadoret J.P."/>
            <person name="Chiovitti A."/>
            <person name="Choi C.J."/>
            <person name="Coesel S."/>
            <person name="De Martino A."/>
            <person name="Detter J.C."/>
            <person name="Durkin C."/>
            <person name="Falciatore A."/>
            <person name="Fournet J."/>
            <person name="Haruta M."/>
            <person name="Huysman M.J."/>
            <person name="Jenkins B.D."/>
            <person name="Jiroutova K."/>
            <person name="Jorgensen R.E."/>
            <person name="Joubert Y."/>
            <person name="Kaplan A."/>
            <person name="Kroger N."/>
            <person name="Kroth P.G."/>
            <person name="La Roche J."/>
            <person name="Lindquist E."/>
            <person name="Lommer M."/>
            <person name="Martin-Jezequel V."/>
            <person name="Lopez P.J."/>
            <person name="Lucas S."/>
            <person name="Mangogna M."/>
            <person name="McGinnis K."/>
            <person name="Medlin L.K."/>
            <person name="Montsant A."/>
            <person name="Oudot-Le Secq M.P."/>
            <person name="Napoli C."/>
            <person name="Obornik M."/>
            <person name="Parker M.S."/>
            <person name="Petit J.L."/>
            <person name="Porcel B.M."/>
            <person name="Poulsen N."/>
            <person name="Robison M."/>
            <person name="Rychlewski L."/>
            <person name="Rynearson T.A."/>
            <person name="Schmutz J."/>
            <person name="Shapiro H."/>
            <person name="Siaut M."/>
            <person name="Stanley M."/>
            <person name="Sussman M.R."/>
            <person name="Taylor A.R."/>
            <person name="Vardi A."/>
            <person name="von Dassow P."/>
            <person name="Vyverman W."/>
            <person name="Willis A."/>
            <person name="Wyrwicz L.S."/>
            <person name="Rokhsar D.S."/>
            <person name="Weissenbach J."/>
            <person name="Armbrust E.V."/>
            <person name="Green B.R."/>
            <person name="Van de Peer Y."/>
            <person name="Grigoriev I.V."/>
        </authorList>
    </citation>
    <scope>NUCLEOTIDE SEQUENCE [LARGE SCALE GENOMIC DNA]</scope>
    <source>
        <strain evidence="2 3">CCMP1335</strain>
    </source>
</reference>
<evidence type="ECO:0000313" key="3">
    <source>
        <dbReference type="Proteomes" id="UP000001449"/>
    </source>
</evidence>
<dbReference type="PANTHER" id="PTHR47698:SF2">
    <property type="entry name" value="FATTY-ACID-BINDING PROTEIN 3, CHLOROPLASTIC"/>
    <property type="match status" value="1"/>
</dbReference>
<dbReference type="KEGG" id="tps:THAPSDRAFT_bd937"/>
<sequence>MMLSSSRVLCHQGRILTRQSTRRITTSSKSTSLSIAIAAYTTATASILLYNLHSSHDVTNSSHNNYRAAQCSAPLGGEAVMLSPKTEPGTGILFPRLCNGMTLAGCGVRVKWGFVKVYAVGTYMDSLAMSVIKSQGEKEVKKALLDPNYPRTLRIVMNRDLSIDKYTSAIIEALEPRMKGQDLQSLEEFKKLNPPVDLIQGAEMEMTIRGDTLLYKNAVGGLGQIKSLVFTRAMCDVFYGEKAVSPTHLEDVLKGVKEL</sequence>
<dbReference type="PANTHER" id="PTHR47698">
    <property type="entry name" value="FATTY-ACID-BINDING PROTEIN 3, CHLOROPLASTIC"/>
    <property type="match status" value="1"/>
</dbReference>
<dbReference type="InterPro" id="IPR016088">
    <property type="entry name" value="Chalcone_isomerase_3-sand"/>
</dbReference>
<protein>
    <recommendedName>
        <fullName evidence="1">Chalcone isomerase domain-containing protein</fullName>
    </recommendedName>
</protein>
<dbReference type="OMA" id="MTIRGDT"/>
<organism evidence="2 3">
    <name type="scientific">Thalassiosira pseudonana</name>
    <name type="common">Marine diatom</name>
    <name type="synonym">Cyclotella nana</name>
    <dbReference type="NCBI Taxonomy" id="35128"/>
    <lineage>
        <taxon>Eukaryota</taxon>
        <taxon>Sar</taxon>
        <taxon>Stramenopiles</taxon>
        <taxon>Ochrophyta</taxon>
        <taxon>Bacillariophyta</taxon>
        <taxon>Coscinodiscophyceae</taxon>
        <taxon>Thalassiosirophycidae</taxon>
        <taxon>Thalassiosirales</taxon>
        <taxon>Thalassiosiraceae</taxon>
        <taxon>Thalassiosira</taxon>
    </lineage>
</organism>
<keyword evidence="3" id="KW-1185">Reference proteome</keyword>
<dbReference type="InParanoid" id="B8LEL6"/>
<gene>
    <name evidence="2" type="ORF">THAPSDRAFT_bd937</name>
</gene>
<accession>B8LEL6</accession>
<reference evidence="2 3" key="1">
    <citation type="journal article" date="2004" name="Science">
        <title>The genome of the diatom Thalassiosira pseudonana: ecology, evolution, and metabolism.</title>
        <authorList>
            <person name="Armbrust E.V."/>
            <person name="Berges J.A."/>
            <person name="Bowler C."/>
            <person name="Green B.R."/>
            <person name="Martinez D."/>
            <person name="Putnam N.H."/>
            <person name="Zhou S."/>
            <person name="Allen A.E."/>
            <person name="Apt K.E."/>
            <person name="Bechner M."/>
            <person name="Brzezinski M.A."/>
            <person name="Chaal B.K."/>
            <person name="Chiovitti A."/>
            <person name="Davis A.K."/>
            <person name="Demarest M.S."/>
            <person name="Detter J.C."/>
            <person name="Glavina T."/>
            <person name="Goodstein D."/>
            <person name="Hadi M.Z."/>
            <person name="Hellsten U."/>
            <person name="Hildebrand M."/>
            <person name="Jenkins B.D."/>
            <person name="Jurka J."/>
            <person name="Kapitonov V.V."/>
            <person name="Kroger N."/>
            <person name="Lau W.W."/>
            <person name="Lane T.W."/>
            <person name="Larimer F.W."/>
            <person name="Lippmeier J.C."/>
            <person name="Lucas S."/>
            <person name="Medina M."/>
            <person name="Montsant A."/>
            <person name="Obornik M."/>
            <person name="Parker M.S."/>
            <person name="Palenik B."/>
            <person name="Pazour G.J."/>
            <person name="Richardson P.M."/>
            <person name="Rynearson T.A."/>
            <person name="Saito M.A."/>
            <person name="Schwartz D.C."/>
            <person name="Thamatrakoln K."/>
            <person name="Valentin K."/>
            <person name="Vardi A."/>
            <person name="Wilkerson F.P."/>
            <person name="Rokhsar D.S."/>
        </authorList>
    </citation>
    <scope>NUCLEOTIDE SEQUENCE [LARGE SCALE GENOMIC DNA]</scope>
    <source>
        <strain evidence="2 3">CCMP1335</strain>
    </source>
</reference>
<dbReference type="HOGENOM" id="CLU_1075562_0_0_1"/>
<dbReference type="eggNOG" id="ENOG502RVQ6">
    <property type="taxonomic scope" value="Eukaryota"/>
</dbReference>
<dbReference type="PaxDb" id="35128-Thapsdraft937"/>
<dbReference type="RefSeq" id="XP_002297476.1">
    <property type="nucleotide sequence ID" value="XM_002297440.1"/>
</dbReference>